<proteinExistence type="predicted"/>
<gene>
    <name evidence="1" type="ORF">SDC9_129744</name>
</gene>
<accession>A0A645D1T4</accession>
<comment type="caution">
    <text evidence="1">The sequence shown here is derived from an EMBL/GenBank/DDBJ whole genome shotgun (WGS) entry which is preliminary data.</text>
</comment>
<organism evidence="1">
    <name type="scientific">bioreactor metagenome</name>
    <dbReference type="NCBI Taxonomy" id="1076179"/>
    <lineage>
        <taxon>unclassified sequences</taxon>
        <taxon>metagenomes</taxon>
        <taxon>ecological metagenomes</taxon>
    </lineage>
</organism>
<protein>
    <submittedName>
        <fullName evidence="1">Uncharacterized protein</fullName>
    </submittedName>
</protein>
<sequence>MDEKYKEEPPALHAGCSRCAAGGALRPAESGPVCRGAVSAGDAHRAGIRDGAVHFSGAGGAADGGAGSQAAHGPASGASVSGSDAVCAVGRRVLLPQSLPRAGFKGVYQNSGGLFTVSAGCFYRRKREKRGTERDFRRFRHLRPVFFFKYRPGFDPLVFRRVSQHR</sequence>
<name>A0A645D1T4_9ZZZZ</name>
<evidence type="ECO:0000313" key="1">
    <source>
        <dbReference type="EMBL" id="MPM82682.1"/>
    </source>
</evidence>
<reference evidence="1" key="1">
    <citation type="submission" date="2019-08" db="EMBL/GenBank/DDBJ databases">
        <authorList>
            <person name="Kucharzyk K."/>
            <person name="Murdoch R.W."/>
            <person name="Higgins S."/>
            <person name="Loffler F."/>
        </authorList>
    </citation>
    <scope>NUCLEOTIDE SEQUENCE</scope>
</reference>
<dbReference type="AlphaFoldDB" id="A0A645D1T4"/>
<dbReference type="EMBL" id="VSSQ01031693">
    <property type="protein sequence ID" value="MPM82682.1"/>
    <property type="molecule type" value="Genomic_DNA"/>
</dbReference>